<feature type="domain" description="Secretion system C-terminal sorting" evidence="2">
    <location>
        <begin position="306"/>
        <end position="370"/>
    </location>
</feature>
<dbReference type="EMBL" id="VWSH01000003">
    <property type="protein sequence ID" value="KAA5533191.1"/>
    <property type="molecule type" value="Genomic_DNA"/>
</dbReference>
<dbReference type="InterPro" id="IPR026444">
    <property type="entry name" value="Secre_tail"/>
</dbReference>
<sequence>MKKQFLLFAIAAVLTGYNASAQISLTTLNDFQDGTTQSWTSVGAGTNPLNVADIGHLGAGDNALVVTSTGGIGPNVNLVIQNNTAAWTGNWTTVGVAYISFWANNVGANPVTLRIGVDGGGGQFSSTNGVTIPAGSGWEQINIPVQSGDFTADGGTNIANTLAATTAVRILNSTLPSYNGESASATVQIDNIKPGNVPLPIVLSYFRATAQQNTVNLNWATQSETQSEYFAVMQSPDGVNWQELTRIKAAGNSKTLKTYAWKDVSPVAGDNYYKLKMIDREEVGSYSMVEMVTIRGLNTSIQGLVVYPNPNYTGTLYVTGITDKKLKIFTSLGVDVTSQVVFNNYSDDQYEINIQMLNPGLYYLNTRDGVRAFIKH</sequence>
<keyword evidence="4" id="KW-1185">Reference proteome</keyword>
<evidence type="ECO:0000259" key="2">
    <source>
        <dbReference type="Pfam" id="PF18962"/>
    </source>
</evidence>
<evidence type="ECO:0000313" key="3">
    <source>
        <dbReference type="EMBL" id="KAA5533191.1"/>
    </source>
</evidence>
<name>A0A5M6CDL1_9BACT</name>
<feature type="chain" id="PRO_5024363029" evidence="1">
    <location>
        <begin position="22"/>
        <end position="376"/>
    </location>
</feature>
<dbReference type="AlphaFoldDB" id="A0A5M6CDL1"/>
<evidence type="ECO:0000313" key="4">
    <source>
        <dbReference type="Proteomes" id="UP000323632"/>
    </source>
</evidence>
<evidence type="ECO:0000256" key="1">
    <source>
        <dbReference type="SAM" id="SignalP"/>
    </source>
</evidence>
<dbReference type="NCBIfam" id="TIGR04183">
    <property type="entry name" value="Por_Secre_tail"/>
    <property type="match status" value="1"/>
</dbReference>
<reference evidence="3 4" key="1">
    <citation type="submission" date="2019-09" db="EMBL/GenBank/DDBJ databases">
        <title>Genome sequence and assembly of Taibaiella sp.</title>
        <authorList>
            <person name="Chhetri G."/>
        </authorList>
    </citation>
    <scope>NUCLEOTIDE SEQUENCE [LARGE SCALE GENOMIC DNA]</scope>
    <source>
        <strain evidence="3 4">KVB11</strain>
    </source>
</reference>
<protein>
    <submittedName>
        <fullName evidence="3">T9SS type A sorting domain-containing protein</fullName>
    </submittedName>
</protein>
<accession>A0A5M6CDL1</accession>
<proteinExistence type="predicted"/>
<comment type="caution">
    <text evidence="3">The sequence shown here is derived from an EMBL/GenBank/DDBJ whole genome shotgun (WGS) entry which is preliminary data.</text>
</comment>
<dbReference type="Proteomes" id="UP000323632">
    <property type="component" value="Unassembled WGS sequence"/>
</dbReference>
<gene>
    <name evidence="3" type="ORF">F0919_11630</name>
</gene>
<dbReference type="RefSeq" id="WP_150032939.1">
    <property type="nucleotide sequence ID" value="NZ_VWSH01000003.1"/>
</dbReference>
<organism evidence="3 4">
    <name type="scientific">Taibaiella lutea</name>
    <dbReference type="NCBI Taxonomy" id="2608001"/>
    <lineage>
        <taxon>Bacteria</taxon>
        <taxon>Pseudomonadati</taxon>
        <taxon>Bacteroidota</taxon>
        <taxon>Chitinophagia</taxon>
        <taxon>Chitinophagales</taxon>
        <taxon>Chitinophagaceae</taxon>
        <taxon>Taibaiella</taxon>
    </lineage>
</organism>
<dbReference type="Pfam" id="PF18962">
    <property type="entry name" value="Por_Secre_tail"/>
    <property type="match status" value="1"/>
</dbReference>
<feature type="signal peptide" evidence="1">
    <location>
        <begin position="1"/>
        <end position="21"/>
    </location>
</feature>
<keyword evidence="1" id="KW-0732">Signal</keyword>